<feature type="transmembrane region" description="Helical" evidence="7">
    <location>
        <begin position="246"/>
        <end position="272"/>
    </location>
</feature>
<dbReference type="GO" id="GO:0005886">
    <property type="term" value="C:plasma membrane"/>
    <property type="evidence" value="ECO:0007669"/>
    <property type="project" value="UniProtKB-SubCell"/>
</dbReference>
<evidence type="ECO:0000256" key="4">
    <source>
        <dbReference type="ARBA" id="ARBA00022692"/>
    </source>
</evidence>
<feature type="domain" description="ABC transmembrane type-1" evidence="8">
    <location>
        <begin position="80"/>
        <end position="264"/>
    </location>
</feature>
<evidence type="ECO:0000256" key="3">
    <source>
        <dbReference type="ARBA" id="ARBA00022475"/>
    </source>
</evidence>
<keyword evidence="10" id="KW-1185">Reference proteome</keyword>
<evidence type="ECO:0000256" key="5">
    <source>
        <dbReference type="ARBA" id="ARBA00022989"/>
    </source>
</evidence>
<dbReference type="OrthoDB" id="9786495at2"/>
<dbReference type="Gene3D" id="1.10.3720.10">
    <property type="entry name" value="MetI-like"/>
    <property type="match status" value="1"/>
</dbReference>
<protein>
    <submittedName>
        <fullName evidence="9">Nitrate/sulfonate/bicarbonate ABC transporter, permease protein</fullName>
    </submittedName>
</protein>
<evidence type="ECO:0000256" key="7">
    <source>
        <dbReference type="RuleBase" id="RU363032"/>
    </source>
</evidence>
<feature type="transmembrane region" description="Helical" evidence="7">
    <location>
        <begin position="113"/>
        <end position="137"/>
    </location>
</feature>
<keyword evidence="2 7" id="KW-0813">Transport</keyword>
<dbReference type="eggNOG" id="COG0600">
    <property type="taxonomic scope" value="Bacteria"/>
</dbReference>
<dbReference type="Pfam" id="PF00528">
    <property type="entry name" value="BPD_transp_1"/>
    <property type="match status" value="1"/>
</dbReference>
<dbReference type="GO" id="GO:0055085">
    <property type="term" value="P:transmembrane transport"/>
    <property type="evidence" value="ECO:0007669"/>
    <property type="project" value="InterPro"/>
</dbReference>
<dbReference type="PANTHER" id="PTHR30151:SF41">
    <property type="entry name" value="ABC TRANSPORTER PERMEASE PROTEIN"/>
    <property type="match status" value="1"/>
</dbReference>
<keyword evidence="4 7" id="KW-0812">Transmembrane</keyword>
<keyword evidence="5 7" id="KW-1133">Transmembrane helix</keyword>
<reference evidence="9 10" key="1">
    <citation type="journal article" date="2011" name="J. Bacteriol.">
        <title>Complete genome sequence of the industrial strain Ketogulonicigenium vulgare WSH-001.</title>
        <authorList>
            <person name="Liu L."/>
            <person name="Li Y."/>
            <person name="Zhang J."/>
            <person name="Zhou Z."/>
            <person name="Liu J."/>
            <person name="Li X."/>
            <person name="Zhou J."/>
            <person name="Du G."/>
            <person name="Wang L."/>
            <person name="Chen J."/>
        </authorList>
    </citation>
    <scope>NUCLEOTIDE SEQUENCE [LARGE SCALE GENOMIC DNA]</scope>
    <source>
        <strain evidence="9 10">WSH-001</strain>
    </source>
</reference>
<dbReference type="HOGENOM" id="CLU_046113_2_1_5"/>
<feature type="transmembrane region" description="Helical" evidence="7">
    <location>
        <begin position="27"/>
        <end position="45"/>
    </location>
</feature>
<dbReference type="SUPFAM" id="SSF161098">
    <property type="entry name" value="MetI-like"/>
    <property type="match status" value="1"/>
</dbReference>
<organism evidence="9 10">
    <name type="scientific">Ketogulonicigenium vulgare (strain WSH-001)</name>
    <dbReference type="NCBI Taxonomy" id="759362"/>
    <lineage>
        <taxon>Bacteria</taxon>
        <taxon>Pseudomonadati</taxon>
        <taxon>Pseudomonadota</taxon>
        <taxon>Alphaproteobacteria</taxon>
        <taxon>Rhodobacterales</taxon>
        <taxon>Roseobacteraceae</taxon>
        <taxon>Ketogulonicigenium</taxon>
    </lineage>
</organism>
<evidence type="ECO:0000256" key="2">
    <source>
        <dbReference type="ARBA" id="ARBA00022448"/>
    </source>
</evidence>
<keyword evidence="6 7" id="KW-0472">Membrane</keyword>
<comment type="subcellular location">
    <subcellularLocation>
        <location evidence="1 7">Cell membrane</location>
        <topology evidence="1 7">Multi-pass membrane protein</topology>
    </subcellularLocation>
</comment>
<comment type="similarity">
    <text evidence="7">Belongs to the binding-protein-dependent transport system permease family.</text>
</comment>
<sequence>MTDKSETAPVETPSLGAAIMMLLRMRGVMEVLVPLATLIVFLIAWDTTVRVNNIPPYILPRPWDVVTTFVTDWPILWDALQITLLITFSALLLAIVGGALTALLFAQSRWAEIALYPYAVVLQVTPIVAIAPLLIVYAPSTEAVLLICAFLVAFFPILSNTVQGLKSADHNLVDLFELYGASKSQQLRLLKIPTALPYFVAGLNIAGGLALIGSVVAEFTAGAAGSKAGLAFRILEAGRRLNIPRLFAALLLITLTGVAIFILTSFISKLLLRRWHESAMTRER</sequence>
<feature type="transmembrane region" description="Helical" evidence="7">
    <location>
        <begin position="143"/>
        <end position="162"/>
    </location>
</feature>
<dbReference type="RefSeq" id="WP_013384595.1">
    <property type="nucleotide sequence ID" value="NC_017384.1"/>
</dbReference>
<dbReference type="EMBL" id="CP002018">
    <property type="protein sequence ID" value="AEM41131.1"/>
    <property type="molecule type" value="Genomic_DNA"/>
</dbReference>
<dbReference type="PROSITE" id="PS50928">
    <property type="entry name" value="ABC_TM1"/>
    <property type="match status" value="1"/>
</dbReference>
<name>F9Y805_KETVW</name>
<feature type="transmembrane region" description="Helical" evidence="7">
    <location>
        <begin position="82"/>
        <end position="106"/>
    </location>
</feature>
<accession>F9Y805</accession>
<dbReference type="InterPro" id="IPR000515">
    <property type="entry name" value="MetI-like"/>
</dbReference>
<gene>
    <name evidence="9" type="ordered locus">KVU_1292</name>
</gene>
<evidence type="ECO:0000313" key="10">
    <source>
        <dbReference type="Proteomes" id="UP000000692"/>
    </source>
</evidence>
<feature type="transmembrane region" description="Helical" evidence="7">
    <location>
        <begin position="195"/>
        <end position="217"/>
    </location>
</feature>
<evidence type="ECO:0000256" key="6">
    <source>
        <dbReference type="ARBA" id="ARBA00023136"/>
    </source>
</evidence>
<dbReference type="CDD" id="cd06261">
    <property type="entry name" value="TM_PBP2"/>
    <property type="match status" value="1"/>
</dbReference>
<dbReference type="PATRIC" id="fig|759362.5.peg.1328"/>
<dbReference type="PANTHER" id="PTHR30151">
    <property type="entry name" value="ALKANE SULFONATE ABC TRANSPORTER-RELATED, MEMBRANE SUBUNIT"/>
    <property type="match status" value="1"/>
</dbReference>
<dbReference type="KEGG" id="kvl:KVU_1292"/>
<evidence type="ECO:0000259" key="8">
    <source>
        <dbReference type="PROSITE" id="PS50928"/>
    </source>
</evidence>
<dbReference type="AlphaFoldDB" id="F9Y805"/>
<keyword evidence="3" id="KW-1003">Cell membrane</keyword>
<proteinExistence type="inferred from homology"/>
<dbReference type="InterPro" id="IPR035906">
    <property type="entry name" value="MetI-like_sf"/>
</dbReference>
<evidence type="ECO:0000256" key="1">
    <source>
        <dbReference type="ARBA" id="ARBA00004651"/>
    </source>
</evidence>
<evidence type="ECO:0000313" key="9">
    <source>
        <dbReference type="EMBL" id="AEM41131.1"/>
    </source>
</evidence>
<dbReference type="Proteomes" id="UP000000692">
    <property type="component" value="Chromosome"/>
</dbReference>